<feature type="active site" evidence="3">
    <location>
        <position position="267"/>
    </location>
</feature>
<dbReference type="FunFam" id="3.40.309.10:FF:000012">
    <property type="entry name" value="Betaine aldehyde dehydrogenase"/>
    <property type="match status" value="1"/>
</dbReference>
<dbReference type="InterPro" id="IPR029510">
    <property type="entry name" value="Ald_DH_CS_GLU"/>
</dbReference>
<evidence type="ECO:0000256" key="3">
    <source>
        <dbReference type="PROSITE-ProRule" id="PRU10007"/>
    </source>
</evidence>
<comment type="caution">
    <text evidence="6">The sequence shown here is derived from an EMBL/GenBank/DDBJ whole genome shotgun (WGS) entry which is preliminary data.</text>
</comment>
<dbReference type="Pfam" id="PF00171">
    <property type="entry name" value="Aldedh"/>
    <property type="match status" value="1"/>
</dbReference>
<dbReference type="AlphaFoldDB" id="A0A2S5KHC6"/>
<dbReference type="PROSITE" id="PS00687">
    <property type="entry name" value="ALDEHYDE_DEHYDR_GLU"/>
    <property type="match status" value="1"/>
</dbReference>
<organism evidence="6 7">
    <name type="scientific">Proteobacteria bacterium 228</name>
    <dbReference type="NCBI Taxonomy" id="2083153"/>
    <lineage>
        <taxon>Bacteria</taxon>
        <taxon>Pseudomonadati</taxon>
        <taxon>Pseudomonadota</taxon>
    </lineage>
</organism>
<evidence type="ECO:0000259" key="5">
    <source>
        <dbReference type="Pfam" id="PF00171"/>
    </source>
</evidence>
<gene>
    <name evidence="6" type="ORF">C4K68_28150</name>
</gene>
<comment type="similarity">
    <text evidence="1 4">Belongs to the aldehyde dehydrogenase family.</text>
</comment>
<dbReference type="EMBL" id="PRLP01000169">
    <property type="protein sequence ID" value="PPC73993.1"/>
    <property type="molecule type" value="Genomic_DNA"/>
</dbReference>
<evidence type="ECO:0000313" key="6">
    <source>
        <dbReference type="EMBL" id="PPC73993.1"/>
    </source>
</evidence>
<evidence type="ECO:0000313" key="7">
    <source>
        <dbReference type="Proteomes" id="UP000238196"/>
    </source>
</evidence>
<dbReference type="PANTHER" id="PTHR11699">
    <property type="entry name" value="ALDEHYDE DEHYDROGENASE-RELATED"/>
    <property type="match status" value="1"/>
</dbReference>
<dbReference type="Gene3D" id="3.40.605.10">
    <property type="entry name" value="Aldehyde Dehydrogenase, Chain A, domain 1"/>
    <property type="match status" value="1"/>
</dbReference>
<dbReference type="GO" id="GO:0016620">
    <property type="term" value="F:oxidoreductase activity, acting on the aldehyde or oxo group of donors, NAD or NADP as acceptor"/>
    <property type="evidence" value="ECO:0007669"/>
    <property type="project" value="InterPro"/>
</dbReference>
<dbReference type="InterPro" id="IPR016162">
    <property type="entry name" value="Ald_DH_N"/>
</dbReference>
<sequence length="497" mass="53455">MATKTRADWQTLAQSIALPTQAFIDGRFVDAISGQTFTRTNPANGQPLVNIASCDSNDVDLAVAAARRAFNSGEWSELAPKARKAILLRWVELIREHKEELALLETLDTGKPIAETLRVDAPSCAEAIAWYAEAIDKIYDEVAPNGPSTVALVSREPVGVVAGVVPWNYPLIISGWKIGPALAAGNAFILKPAEQSTLGALKLAELARLAGIPDGIFQVVTGLGPTAGQALGLHPDVDAVVFTGSTEVGKKFLEYSARSNMKRVGLECGGKSPHIVSASCSDLDKAAMYVAYGIWYNQGETCNAGSRLIVDHRVKDQLLAKVKEWAAKLQPGDPLDPATTMGALIEQQHMQRVLDYVRIGQEEGAEVILGGEAVRTDSGGYFVPPTILDNVRNGMRVAQEEIFGPVLVVITCDGLEEAIAIANESQYGLAAAVWTDSMSEGHKAARKLRAGTVWVNCFDHTSINAPFGGYKQSGQGRDKSLHAFDKYTELKTTWIEL</sequence>
<proteinExistence type="inferred from homology"/>
<protein>
    <submittedName>
        <fullName evidence="6">Aldehyde dehydrogenase PuuC</fullName>
    </submittedName>
</protein>
<dbReference type="SUPFAM" id="SSF53720">
    <property type="entry name" value="ALDH-like"/>
    <property type="match status" value="1"/>
</dbReference>
<dbReference type="CDD" id="cd07112">
    <property type="entry name" value="ALDH_GABALDH-PuuC"/>
    <property type="match status" value="1"/>
</dbReference>
<name>A0A2S5KHC6_9PROT</name>
<feature type="domain" description="Aldehyde dehydrogenase" evidence="5">
    <location>
        <begin position="29"/>
        <end position="492"/>
    </location>
</feature>
<evidence type="ECO:0000256" key="1">
    <source>
        <dbReference type="ARBA" id="ARBA00009986"/>
    </source>
</evidence>
<evidence type="ECO:0000256" key="2">
    <source>
        <dbReference type="ARBA" id="ARBA00023002"/>
    </source>
</evidence>
<dbReference type="InterPro" id="IPR015590">
    <property type="entry name" value="Aldehyde_DH_dom"/>
</dbReference>
<dbReference type="InterPro" id="IPR016161">
    <property type="entry name" value="Ald_DH/histidinol_DH"/>
</dbReference>
<keyword evidence="2 4" id="KW-0560">Oxidoreductase</keyword>
<dbReference type="Proteomes" id="UP000238196">
    <property type="component" value="Unassembled WGS sequence"/>
</dbReference>
<evidence type="ECO:0000256" key="4">
    <source>
        <dbReference type="RuleBase" id="RU003345"/>
    </source>
</evidence>
<dbReference type="Gene3D" id="3.40.309.10">
    <property type="entry name" value="Aldehyde Dehydrogenase, Chain A, domain 2"/>
    <property type="match status" value="1"/>
</dbReference>
<dbReference type="InterPro" id="IPR016163">
    <property type="entry name" value="Ald_DH_C"/>
</dbReference>
<reference evidence="6 7" key="1">
    <citation type="submission" date="2018-02" db="EMBL/GenBank/DDBJ databases">
        <title>novel marine gammaproteobacteria from coastal saline agro ecosystem.</title>
        <authorList>
            <person name="Krishnan R."/>
            <person name="Ramesh Kumar N."/>
        </authorList>
    </citation>
    <scope>NUCLEOTIDE SEQUENCE [LARGE SCALE GENOMIC DNA]</scope>
    <source>
        <strain evidence="6 7">228</strain>
    </source>
</reference>
<dbReference type="FunFam" id="3.40.605.10:FF:000007">
    <property type="entry name" value="NAD/NADP-dependent betaine aldehyde dehydrogenase"/>
    <property type="match status" value="1"/>
</dbReference>
<accession>A0A2S5KHC6</accession>
<dbReference type="OrthoDB" id="5288248at2"/>